<keyword evidence="1" id="KW-1185">Reference proteome</keyword>
<dbReference type="Proteomes" id="UP000038045">
    <property type="component" value="Unplaced"/>
</dbReference>
<evidence type="ECO:0000313" key="1">
    <source>
        <dbReference type="Proteomes" id="UP000038045"/>
    </source>
</evidence>
<dbReference type="AlphaFoldDB" id="A0A0N4ZXU9"/>
<organism evidence="1 2">
    <name type="scientific">Parastrongyloides trichosuri</name>
    <name type="common">Possum-specific nematode worm</name>
    <dbReference type="NCBI Taxonomy" id="131310"/>
    <lineage>
        <taxon>Eukaryota</taxon>
        <taxon>Metazoa</taxon>
        <taxon>Ecdysozoa</taxon>
        <taxon>Nematoda</taxon>
        <taxon>Chromadorea</taxon>
        <taxon>Rhabditida</taxon>
        <taxon>Tylenchina</taxon>
        <taxon>Panagrolaimomorpha</taxon>
        <taxon>Strongyloidoidea</taxon>
        <taxon>Strongyloididae</taxon>
        <taxon>Parastrongyloides</taxon>
    </lineage>
</organism>
<proteinExistence type="predicted"/>
<dbReference type="WBParaSite" id="PTRK_0001360500.1">
    <property type="protein sequence ID" value="PTRK_0001360500.1"/>
    <property type="gene ID" value="PTRK_0001360500"/>
</dbReference>
<accession>A0A0N4ZXU9</accession>
<reference evidence="2" key="1">
    <citation type="submission" date="2017-02" db="UniProtKB">
        <authorList>
            <consortium name="WormBaseParasite"/>
        </authorList>
    </citation>
    <scope>IDENTIFICATION</scope>
</reference>
<sequence>MDPPRGYNIGEGVARILPTYRSGYAIEVGSAKFVSAMGRLVGNANRPVALMSAVLHQLGRPLRRAESGAGQEISRRTVFYPRAWFRVHRAGRQRGSSGSQRTQRSARRARMINPKRSQMSRFGAKVLLAATVAAGLMAGTGTASAQTQAGCRLAFEAGADQWLIQYDPLAQDVAERHFDVAVVNHGDRACGGAVRVELRGEQFGLGQPGDAQRLPYVIVDERGGVDV</sequence>
<evidence type="ECO:0000313" key="2">
    <source>
        <dbReference type="WBParaSite" id="PTRK_0001360500.1"/>
    </source>
</evidence>
<protein>
    <submittedName>
        <fullName evidence="2">DUF4232 domain-containing protein</fullName>
    </submittedName>
</protein>
<name>A0A0N4ZXU9_PARTI</name>